<gene>
    <name evidence="2" type="ORF">O181_073254</name>
</gene>
<dbReference type="AlphaFoldDB" id="A0A9Q3F6R0"/>
<evidence type="ECO:0000313" key="3">
    <source>
        <dbReference type="Proteomes" id="UP000765509"/>
    </source>
</evidence>
<sequence length="128" mass="15136">MPRQIQAQLYRQREADRPLIIQDIYKKVKKIKKDKLQGRRTIDALIDTLKEENFVWSSARDAEGHINYLFFTHTLSIKLFHGFPNVIIMDCTYKNNEYKLPLSHIVAFSTTNKTFYGAFCFMKNETEP</sequence>
<evidence type="ECO:0000259" key="1">
    <source>
        <dbReference type="Pfam" id="PF21056"/>
    </source>
</evidence>
<protein>
    <recommendedName>
        <fullName evidence="1">ZSWIM1/3 RNaseH-like domain-containing protein</fullName>
    </recommendedName>
</protein>
<evidence type="ECO:0000313" key="2">
    <source>
        <dbReference type="EMBL" id="MBW0533539.1"/>
    </source>
</evidence>
<dbReference type="OrthoDB" id="3356549at2759"/>
<comment type="caution">
    <text evidence="2">The sequence shown here is derived from an EMBL/GenBank/DDBJ whole genome shotgun (WGS) entry which is preliminary data.</text>
</comment>
<proteinExistence type="predicted"/>
<accession>A0A9Q3F6R0</accession>
<dbReference type="Pfam" id="PF21056">
    <property type="entry name" value="ZSWIM1-3_RNaseH-like"/>
    <property type="match status" value="1"/>
</dbReference>
<reference evidence="2" key="1">
    <citation type="submission" date="2021-03" db="EMBL/GenBank/DDBJ databases">
        <title>Draft genome sequence of rust myrtle Austropuccinia psidii MF-1, a brazilian biotype.</title>
        <authorList>
            <person name="Quecine M.C."/>
            <person name="Pachon D.M.R."/>
            <person name="Bonatelli M.L."/>
            <person name="Correr F.H."/>
            <person name="Franceschini L.M."/>
            <person name="Leite T.F."/>
            <person name="Margarido G.R.A."/>
            <person name="Almeida C.A."/>
            <person name="Ferrarezi J.A."/>
            <person name="Labate C.A."/>
        </authorList>
    </citation>
    <scope>NUCLEOTIDE SEQUENCE</scope>
    <source>
        <strain evidence="2">MF-1</strain>
    </source>
</reference>
<dbReference type="EMBL" id="AVOT02038625">
    <property type="protein sequence ID" value="MBW0533539.1"/>
    <property type="molecule type" value="Genomic_DNA"/>
</dbReference>
<name>A0A9Q3F6R0_9BASI</name>
<feature type="domain" description="ZSWIM1/3 RNaseH-like" evidence="1">
    <location>
        <begin position="57"/>
        <end position="127"/>
    </location>
</feature>
<dbReference type="InterPro" id="IPR048324">
    <property type="entry name" value="ZSWIM1-3_RNaseH-like"/>
</dbReference>
<dbReference type="PANTHER" id="PTHR47718:SF3">
    <property type="entry name" value="PROTEIN FAR1-RELATED SEQUENCE 5-LIKE"/>
    <property type="match status" value="1"/>
</dbReference>
<organism evidence="2 3">
    <name type="scientific">Austropuccinia psidii MF-1</name>
    <dbReference type="NCBI Taxonomy" id="1389203"/>
    <lineage>
        <taxon>Eukaryota</taxon>
        <taxon>Fungi</taxon>
        <taxon>Dikarya</taxon>
        <taxon>Basidiomycota</taxon>
        <taxon>Pucciniomycotina</taxon>
        <taxon>Pucciniomycetes</taxon>
        <taxon>Pucciniales</taxon>
        <taxon>Sphaerophragmiaceae</taxon>
        <taxon>Austropuccinia</taxon>
    </lineage>
</organism>
<dbReference type="PANTHER" id="PTHR47718">
    <property type="entry name" value="OS01G0519700 PROTEIN"/>
    <property type="match status" value="1"/>
</dbReference>
<dbReference type="Proteomes" id="UP000765509">
    <property type="component" value="Unassembled WGS sequence"/>
</dbReference>
<keyword evidence="3" id="KW-1185">Reference proteome</keyword>